<feature type="transmembrane region" description="Helical" evidence="1">
    <location>
        <begin position="52"/>
        <end position="75"/>
    </location>
</feature>
<evidence type="ECO:0000313" key="4">
    <source>
        <dbReference type="Proteomes" id="UP000702209"/>
    </source>
</evidence>
<dbReference type="RefSeq" id="WP_195129320.1">
    <property type="nucleotide sequence ID" value="NZ_JADLQX010000006.1"/>
</dbReference>
<proteinExistence type="predicted"/>
<keyword evidence="1" id="KW-1133">Transmembrane helix</keyword>
<feature type="signal peptide" evidence="2">
    <location>
        <begin position="1"/>
        <end position="26"/>
    </location>
</feature>
<keyword evidence="1" id="KW-0812">Transmembrane</keyword>
<name>A0ABS0CN93_9NOCA</name>
<comment type="caution">
    <text evidence="3">The sequence shown here is derived from an EMBL/GenBank/DDBJ whole genome shotgun (WGS) entry which is preliminary data.</text>
</comment>
<evidence type="ECO:0000313" key="3">
    <source>
        <dbReference type="EMBL" id="MBF6298020.1"/>
    </source>
</evidence>
<organism evidence="3 4">
    <name type="scientific">Nocardia amamiensis</name>
    <dbReference type="NCBI Taxonomy" id="404578"/>
    <lineage>
        <taxon>Bacteria</taxon>
        <taxon>Bacillati</taxon>
        <taxon>Actinomycetota</taxon>
        <taxon>Actinomycetes</taxon>
        <taxon>Mycobacteriales</taxon>
        <taxon>Nocardiaceae</taxon>
        <taxon>Nocardia</taxon>
    </lineage>
</organism>
<reference evidence="3 4" key="1">
    <citation type="submission" date="2020-10" db="EMBL/GenBank/DDBJ databases">
        <title>Identification of Nocardia species via Next-generation sequencing and recognition of intraspecies genetic diversity.</title>
        <authorList>
            <person name="Li P."/>
            <person name="Li P."/>
            <person name="Lu B."/>
        </authorList>
    </citation>
    <scope>NUCLEOTIDE SEQUENCE [LARGE SCALE GENOMIC DNA]</scope>
    <source>
        <strain evidence="3 4">BJ06-0157</strain>
    </source>
</reference>
<gene>
    <name evidence="3" type="ORF">IU459_10725</name>
</gene>
<keyword evidence="2" id="KW-0732">Signal</keyword>
<dbReference type="EMBL" id="JADLQX010000006">
    <property type="protein sequence ID" value="MBF6298020.1"/>
    <property type="molecule type" value="Genomic_DNA"/>
</dbReference>
<evidence type="ECO:0000256" key="2">
    <source>
        <dbReference type="SAM" id="SignalP"/>
    </source>
</evidence>
<keyword evidence="1" id="KW-0472">Membrane</keyword>
<evidence type="ECO:0000256" key="1">
    <source>
        <dbReference type="SAM" id="Phobius"/>
    </source>
</evidence>
<accession>A0ABS0CN93</accession>
<dbReference type="Proteomes" id="UP000702209">
    <property type="component" value="Unassembled WGS sequence"/>
</dbReference>
<keyword evidence="4" id="KW-1185">Reference proteome</keyword>
<feature type="chain" id="PRO_5045165556" evidence="2">
    <location>
        <begin position="27"/>
        <end position="76"/>
    </location>
</feature>
<protein>
    <submittedName>
        <fullName evidence="3">Uncharacterized protein</fullName>
    </submittedName>
</protein>
<sequence>MKPLVRRTLCGAVAAGVIGVTVAAPAAASTETATAPPLPVLPAFAATPPAPLLHALPAPLACLVTTGFAAFCLGIT</sequence>